<dbReference type="RefSeq" id="WP_090060238.1">
    <property type="nucleotide sequence ID" value="NZ_FORH01000003.1"/>
</dbReference>
<protein>
    <recommendedName>
        <fullName evidence="3">Sulfotransferase family protein</fullName>
    </recommendedName>
</protein>
<proteinExistence type="predicted"/>
<dbReference type="Gene3D" id="3.40.50.300">
    <property type="entry name" value="P-loop containing nucleotide triphosphate hydrolases"/>
    <property type="match status" value="1"/>
</dbReference>
<keyword evidence="2" id="KW-1185">Reference proteome</keyword>
<evidence type="ECO:0000313" key="1">
    <source>
        <dbReference type="EMBL" id="SFJ34054.1"/>
    </source>
</evidence>
<name>A0A1I3QIU9_9RHOB</name>
<dbReference type="InterPro" id="IPR040632">
    <property type="entry name" value="Sulfotransfer_4"/>
</dbReference>
<dbReference type="OrthoDB" id="7976614at2"/>
<dbReference type="STRING" id="588602.SAMN04487991_1856"/>
<sequence length="224" mass="25817">MIVVTGGENGEGLMQSEARQAKPMVIQIGFNRCGTLSFHEMMSKSGYKSLHWQDDDKQVLAERMITNLSLGRAPFHGYEKVQVFSDIAHLSGRVFIAGARFFRSLHEAYPEAYFLFNTRDRGDWIASRAAHGEGGYLRRFCKLTGATEAEVFAAWGAYYDLHSREVMDYFTTRDARFLRFELGQDGPEKIADWLAPDFIVDIGFWRRKNRNRQSEVLRRQLDLD</sequence>
<dbReference type="AlphaFoldDB" id="A0A1I3QIU9"/>
<dbReference type="SUPFAM" id="SSF52540">
    <property type="entry name" value="P-loop containing nucleoside triphosphate hydrolases"/>
    <property type="match status" value="1"/>
</dbReference>
<evidence type="ECO:0008006" key="3">
    <source>
        <dbReference type="Google" id="ProtNLM"/>
    </source>
</evidence>
<dbReference type="EMBL" id="FORH01000003">
    <property type="protein sequence ID" value="SFJ34054.1"/>
    <property type="molecule type" value="Genomic_DNA"/>
</dbReference>
<dbReference type="Proteomes" id="UP000199630">
    <property type="component" value="Unassembled WGS sequence"/>
</dbReference>
<accession>A0A1I3QIU9</accession>
<dbReference type="InterPro" id="IPR027417">
    <property type="entry name" value="P-loop_NTPase"/>
</dbReference>
<organism evidence="1 2">
    <name type="scientific">Celeribacter neptunius</name>
    <dbReference type="NCBI Taxonomy" id="588602"/>
    <lineage>
        <taxon>Bacteria</taxon>
        <taxon>Pseudomonadati</taxon>
        <taxon>Pseudomonadota</taxon>
        <taxon>Alphaproteobacteria</taxon>
        <taxon>Rhodobacterales</taxon>
        <taxon>Roseobacteraceae</taxon>
        <taxon>Celeribacter</taxon>
    </lineage>
</organism>
<gene>
    <name evidence="1" type="ORF">SAMN04487991_1856</name>
</gene>
<evidence type="ECO:0000313" key="2">
    <source>
        <dbReference type="Proteomes" id="UP000199630"/>
    </source>
</evidence>
<dbReference type="Pfam" id="PF17784">
    <property type="entry name" value="Sulfotransfer_4"/>
    <property type="match status" value="1"/>
</dbReference>
<reference evidence="2" key="1">
    <citation type="submission" date="2016-10" db="EMBL/GenBank/DDBJ databases">
        <authorList>
            <person name="Varghese N."/>
            <person name="Submissions S."/>
        </authorList>
    </citation>
    <scope>NUCLEOTIDE SEQUENCE [LARGE SCALE GENOMIC DNA]</scope>
    <source>
        <strain evidence="2">DSM 26471</strain>
    </source>
</reference>